<protein>
    <recommendedName>
        <fullName evidence="6">Gamma-tubulin complex component 6</fullName>
    </recommendedName>
</protein>
<dbReference type="Pfam" id="PF04130">
    <property type="entry name" value="GCP_C_terminal"/>
    <property type="match status" value="1"/>
</dbReference>
<dbReference type="InterPro" id="IPR042241">
    <property type="entry name" value="GCP_C_sf"/>
</dbReference>
<keyword evidence="15" id="KW-1185">Reference proteome</keyword>
<dbReference type="InterPro" id="IPR045818">
    <property type="entry name" value="GCP6_N"/>
</dbReference>
<evidence type="ECO:0000259" key="12">
    <source>
        <dbReference type="Pfam" id="PF17681"/>
    </source>
</evidence>
<feature type="region of interest" description="Disordered" evidence="10">
    <location>
        <begin position="1820"/>
        <end position="1839"/>
    </location>
</feature>
<evidence type="ECO:0000259" key="13">
    <source>
        <dbReference type="Pfam" id="PF19340"/>
    </source>
</evidence>
<keyword evidence="4" id="KW-0493">Microtubule</keyword>
<comment type="subcellular location">
    <subcellularLocation>
        <location evidence="1">Cytoplasm</location>
        <location evidence="1">Cytoskeleton</location>
        <location evidence="1">Microtubule organizing center</location>
        <location evidence="1">Centrosome</location>
    </subcellularLocation>
</comment>
<reference evidence="15" key="3">
    <citation type="submission" date="2018-12" db="EMBL/GenBank/DDBJ databases">
        <title>G10K-VGP greater horseshoe bat female genome, primary haplotype.</title>
        <authorList>
            <person name="Teeling E."/>
            <person name="Myers G."/>
            <person name="Vernes S."/>
            <person name="Pippel M."/>
            <person name="Winkler S."/>
            <person name="Fedrigo O."/>
            <person name="Rhie A."/>
            <person name="Koren S."/>
            <person name="Phillippy A."/>
            <person name="Lewin H."/>
            <person name="Damas J."/>
            <person name="Howe K."/>
            <person name="Mountcastle J."/>
            <person name="Jarvis E.D."/>
        </authorList>
    </citation>
    <scope>NUCLEOTIDE SEQUENCE [LARGE SCALE GENOMIC DNA]</scope>
</reference>
<dbReference type="FunFam" id="1.20.120.1900:FF:000004">
    <property type="entry name" value="gamma-tubulin complex component 6 isoform X1"/>
    <property type="match status" value="1"/>
</dbReference>
<dbReference type="Pfam" id="PF19340">
    <property type="entry name" value="GCP6_N"/>
    <property type="match status" value="1"/>
</dbReference>
<evidence type="ECO:0000256" key="10">
    <source>
        <dbReference type="SAM" id="MobiDB-lite"/>
    </source>
</evidence>
<evidence type="ECO:0000256" key="2">
    <source>
        <dbReference type="ARBA" id="ARBA00010337"/>
    </source>
</evidence>
<feature type="region of interest" description="Disordered" evidence="10">
    <location>
        <begin position="861"/>
        <end position="897"/>
    </location>
</feature>
<dbReference type="GO" id="GO:0051011">
    <property type="term" value="F:microtubule minus-end binding"/>
    <property type="evidence" value="ECO:0007669"/>
    <property type="project" value="TreeGrafter"/>
</dbReference>
<dbReference type="InterPro" id="IPR041470">
    <property type="entry name" value="GCP_N"/>
</dbReference>
<feature type="domain" description="Gamma tubulin complex component C-terminal" evidence="11">
    <location>
        <begin position="1388"/>
        <end position="1635"/>
    </location>
</feature>
<comment type="function">
    <text evidence="7">Component of the gamma-tubulin ring complex (gTuRC) which mediates microtubule nucleation. The gTuRC regulates the minus-end nucleation of alpha-beta tubulin heterodimers that grow into microtubule protafilaments, a critical step in centrosome duplication and spindle formation.</text>
</comment>
<dbReference type="GO" id="GO:0005874">
    <property type="term" value="C:microtubule"/>
    <property type="evidence" value="ECO:0007669"/>
    <property type="project" value="UniProtKB-KW"/>
</dbReference>
<feature type="compositionally biased region" description="Polar residues" evidence="10">
    <location>
        <begin position="1181"/>
        <end position="1190"/>
    </location>
</feature>
<dbReference type="GO" id="GO:0000278">
    <property type="term" value="P:mitotic cell cycle"/>
    <property type="evidence" value="ECO:0007669"/>
    <property type="project" value="TreeGrafter"/>
</dbReference>
<sequence length="1885" mass="206540">MASITQLFDDLCEALLPAAKAHLGQRSVSRKEAKQSLKRVAYNALFTKLFRDETHKLQPDLWKVPVKNKMLMLSFDLRVGGLGPEADRLEELVEKLEAAPCCPLGEVRSVLDLLVQLAGSGPPQVLPPKRDYFFNNKHVGRNVPYSGYDCYDLSVFEMDVQSLISREEYLCQDTIQKALQVMEATPGTGLPSVGLFSYGDPCGDRFERDTRASFFGALVHSRTYDMDVRLDLPLVPGSVDLSGLCIKVPQSVDQSEDEGFQSASNLTPDSQSEPGMTPDMDLWEAVLTYEASKRRCWEQVGCAPGHREEPYLTEAGREAFDRFCRLRLGELQVLGGALPQASRPLLVKEHELVKDALNVLIGVVSSTFPLCQATQAFMVKRGVHVSGTSPESISSLLSDVAECGTYYTRLSHFSLQPVLDSSCSKGLVFQAFTSGLRRYLQYYRACVLATPPTLSLLTIGFLFKKLGRQLRYLAELCGVGTCGGEPRTAFPTGVKLLSYLYQEALDNCSNEHYPVLLSLLKTSCEPYTRFIHDWVYSGVFRDVYGEFMIQVNHEYLGFRDKAYWTHGYVLLSKEVEDCVPAFLKHVAQDVYVCGKTVNLLKLCCPRHYLCWSDVPVPRISVIFSLEELKEIEKDCAIYVGRMERVARHSSISKEEKELRMEIAKQELIVHAREAASRVLSALTDRQMSERMAVDARKREQFQRLKEQFVKHQERRRAARQQELDDDFSYARELRDREQRLRALEEQLERKARQALVDRYSKLSAEAARREQKALWKIQRHRLASARLRFLLEDQERIQAMLQDVSEGKPLEPLAILPSARSQALSPGPECPDGGSSCDSGCAEQQVASWDGLSRPGVWAPQPLEPPVGACSSGQVEGSEPSSAGLSIQDVLPTGRGPEQPVLTGVAPDLGEALQIIGSALPASAPSAAAGTGPSGPQEYDFRTILRPAVVTSAPPGSLQTIGGGLGCEGLQLCGNAHVQLDTCVPEGQVALPHPLPPRNNPRQEGSSPAIRQLLGHVSEAGVLTGGYASRMAPSRPQGNVHGHVSDASIRVGENVCDVAPSRPRWNVHGHVSDASIRVGENVCDVAPSRPRWNVHGHVSDASIRVGENVCDVAPSRPRWNVHGHVSDASIRVGQNVCDVAPSRPRWNVHGHVAQSQVMLGELPEEAQPDTPRPHQSPPAHVSQSGVSLGAQSPAWEHEPQPPAELASHSSCSDSGEESGLQASPAAMAAPRDLGDSISEEPGPGRSGDTDNCSSSRPSSSQEGAAAESSVGLREEAEAAAAPCGDGEQAYLAGLVRRYRLEQYPDSYEAMSEPPVARLLHHGLPYLRTPTALPEDPHHHPDTDETAVQLSELLPLPVLMKHSVTAPLAAHVSLVNKAAVDYFFVELRLESHFEALRHFLLMEDGEFAQSLSDLLFEKLGAGQTPGELLSPLALNAVLSKALQYSLHGDSPHAANLSFALKFLPEAFAPNAPDVLSCLELRYKVDWPLNIVITESCLSRYGGIFSFLLQLKLMMWTLKDICFHLKRTALLSPAAGSVQLRQLQLFKHEMQHFVKVTQGYIANQILHVTWCEFRARLAAVGDLEEIRRAHAEYLHKAVFRGLLTEKAAPVMNIIHSVFSLILKFRSQLISQPWGPAEHPNFALMQQSYSTFKYYSHFLFKGELSPRAGWATGRPSSRWLTRSLAPCPPPPSGDQAGEPRLPAPPGGLPAAYQLQQLLPGRLSGRQAGPVTTQTRGRTGRALPLTLFRAFTPEREPRKATPLGCKVGGAAARPPLLAERALAAESASGRDRSGPDWMFLPSWRVGLQDCALAGHRLRDSAGRGALGTSGWGPPRQLRGSRDTEFRRPEWGLAAVGAPPARCPTGPLGLSGLQGLGGLALRAVRGLQQL</sequence>
<evidence type="ECO:0000313" key="14">
    <source>
        <dbReference type="Ensembl" id="ENSRFEP00010005162.1"/>
    </source>
</evidence>
<feature type="coiled-coil region" evidence="9">
    <location>
        <begin position="701"/>
        <end position="753"/>
    </location>
</feature>
<dbReference type="GO" id="GO:0051225">
    <property type="term" value="P:spindle assembly"/>
    <property type="evidence" value="ECO:0007669"/>
    <property type="project" value="TreeGrafter"/>
</dbReference>
<keyword evidence="9" id="KW-0175">Coiled coil</keyword>
<dbReference type="Ensembl" id="ENSRFET00010005642.1">
    <property type="protein sequence ID" value="ENSRFEP00010005162.1"/>
    <property type="gene ID" value="ENSRFEG00010003539.1"/>
</dbReference>
<dbReference type="Gene3D" id="1.20.120.1900">
    <property type="entry name" value="Gamma-tubulin complex, C-terminal domain"/>
    <property type="match status" value="1"/>
</dbReference>
<evidence type="ECO:0000256" key="6">
    <source>
        <dbReference type="ARBA" id="ARBA00071901"/>
    </source>
</evidence>
<feature type="region of interest" description="Disordered" evidence="10">
    <location>
        <begin position="256"/>
        <end position="277"/>
    </location>
</feature>
<dbReference type="Pfam" id="PF17681">
    <property type="entry name" value="GCP_N_terminal"/>
    <property type="match status" value="1"/>
</dbReference>
<accession>A0A671E3K9</accession>
<dbReference type="GO" id="GO:0005813">
    <property type="term" value="C:centrosome"/>
    <property type="evidence" value="ECO:0007669"/>
    <property type="project" value="UniProtKB-SubCell"/>
</dbReference>
<evidence type="ECO:0000256" key="8">
    <source>
        <dbReference type="ARBA" id="ARBA00093551"/>
    </source>
</evidence>
<dbReference type="GO" id="GO:0007020">
    <property type="term" value="P:microtubule nucleation"/>
    <property type="evidence" value="ECO:0007669"/>
    <property type="project" value="Ensembl"/>
</dbReference>
<evidence type="ECO:0000256" key="3">
    <source>
        <dbReference type="ARBA" id="ARBA00022490"/>
    </source>
</evidence>
<dbReference type="InParanoid" id="A0A671E3K9"/>
<dbReference type="Proteomes" id="UP000472240">
    <property type="component" value="Chromosome 10"/>
</dbReference>
<feature type="domain" description="Gamma tubulin complex component protein N-terminal" evidence="12">
    <location>
        <begin position="353"/>
        <end position="614"/>
    </location>
</feature>
<dbReference type="InterPro" id="IPR007259">
    <property type="entry name" value="GCP"/>
</dbReference>
<keyword evidence="5" id="KW-0206">Cytoskeleton</keyword>
<feature type="compositionally biased region" description="Low complexity" evidence="10">
    <location>
        <begin position="1207"/>
        <end position="1219"/>
    </location>
</feature>
<feature type="domain" description="Gamma-tubulin complex component 6 N-terminal" evidence="13">
    <location>
        <begin position="28"/>
        <end position="340"/>
    </location>
</feature>
<feature type="compositionally biased region" description="Polar residues" evidence="10">
    <location>
        <begin position="871"/>
        <end position="885"/>
    </location>
</feature>
<dbReference type="GO" id="GO:0000931">
    <property type="term" value="C:gamma-tubulin ring complex"/>
    <property type="evidence" value="ECO:0007669"/>
    <property type="project" value="Ensembl"/>
</dbReference>
<dbReference type="GO" id="GO:0000922">
    <property type="term" value="C:spindle pole"/>
    <property type="evidence" value="ECO:0007669"/>
    <property type="project" value="InterPro"/>
</dbReference>
<dbReference type="PANTHER" id="PTHR19302:SF70">
    <property type="entry name" value="GAMMA-TUBULIN COMPLEX COMPONENT 6"/>
    <property type="match status" value="1"/>
</dbReference>
<comment type="similarity">
    <text evidence="2">Belongs to the TUBGCP family.</text>
</comment>
<organism evidence="14 15">
    <name type="scientific">Rhinolophus ferrumequinum</name>
    <name type="common">Greater horseshoe bat</name>
    <dbReference type="NCBI Taxonomy" id="59479"/>
    <lineage>
        <taxon>Eukaryota</taxon>
        <taxon>Metazoa</taxon>
        <taxon>Chordata</taxon>
        <taxon>Craniata</taxon>
        <taxon>Vertebrata</taxon>
        <taxon>Euteleostomi</taxon>
        <taxon>Mammalia</taxon>
        <taxon>Eutheria</taxon>
        <taxon>Laurasiatheria</taxon>
        <taxon>Chiroptera</taxon>
        <taxon>Yinpterochiroptera</taxon>
        <taxon>Rhinolophoidea</taxon>
        <taxon>Rhinolophidae</taxon>
        <taxon>Rhinolophinae</taxon>
        <taxon>Rhinolophus</taxon>
    </lineage>
</organism>
<gene>
    <name evidence="14" type="primary">TUBGCP6</name>
</gene>
<dbReference type="GO" id="GO:0051321">
    <property type="term" value="P:meiotic cell cycle"/>
    <property type="evidence" value="ECO:0007669"/>
    <property type="project" value="TreeGrafter"/>
</dbReference>
<evidence type="ECO:0000256" key="9">
    <source>
        <dbReference type="SAM" id="Coils"/>
    </source>
</evidence>
<dbReference type="OMA" id="MAPVNAH"/>
<dbReference type="GO" id="GO:0043015">
    <property type="term" value="F:gamma-tubulin binding"/>
    <property type="evidence" value="ECO:0007669"/>
    <property type="project" value="InterPro"/>
</dbReference>
<feature type="compositionally biased region" description="Low complexity" evidence="10">
    <location>
        <begin position="1258"/>
        <end position="1269"/>
    </location>
</feature>
<dbReference type="GeneTree" id="ENSGT00940000157810"/>
<dbReference type="PANTHER" id="PTHR19302">
    <property type="entry name" value="GAMMA TUBULIN COMPLEX PROTEIN"/>
    <property type="match status" value="1"/>
</dbReference>
<reference evidence="14" key="4">
    <citation type="submission" date="2025-08" db="UniProtKB">
        <authorList>
            <consortium name="Ensembl"/>
        </authorList>
    </citation>
    <scope>IDENTIFICATION</scope>
</reference>
<evidence type="ECO:0000256" key="7">
    <source>
        <dbReference type="ARBA" id="ARBA00093416"/>
    </source>
</evidence>
<dbReference type="GO" id="GO:0031122">
    <property type="term" value="P:cytoplasmic microtubule organization"/>
    <property type="evidence" value="ECO:0007669"/>
    <property type="project" value="TreeGrafter"/>
</dbReference>
<dbReference type="FunCoup" id="A0A671E3K9">
    <property type="interactions" value="3906"/>
</dbReference>
<evidence type="ECO:0000313" key="15">
    <source>
        <dbReference type="Proteomes" id="UP000472240"/>
    </source>
</evidence>
<reference evidence="14" key="5">
    <citation type="submission" date="2025-09" db="UniProtKB">
        <authorList>
            <consortium name="Ensembl"/>
        </authorList>
    </citation>
    <scope>IDENTIFICATION</scope>
</reference>
<evidence type="ECO:0000256" key="1">
    <source>
        <dbReference type="ARBA" id="ARBA00004300"/>
    </source>
</evidence>
<feature type="region of interest" description="Disordered" evidence="10">
    <location>
        <begin position="1678"/>
        <end position="1706"/>
    </location>
</feature>
<name>A0A671E3K9_RHIFE</name>
<evidence type="ECO:0000259" key="11">
    <source>
        <dbReference type="Pfam" id="PF04130"/>
    </source>
</evidence>
<feature type="region of interest" description="Disordered" evidence="10">
    <location>
        <begin position="820"/>
        <end position="841"/>
    </location>
</feature>
<feature type="region of interest" description="Disordered" evidence="10">
    <location>
        <begin position="1164"/>
        <end position="1282"/>
    </location>
</feature>
<dbReference type="InterPro" id="IPR040457">
    <property type="entry name" value="GCP_C"/>
</dbReference>
<evidence type="ECO:0000256" key="4">
    <source>
        <dbReference type="ARBA" id="ARBA00022701"/>
    </source>
</evidence>
<feature type="compositionally biased region" description="Polar residues" evidence="10">
    <location>
        <begin position="261"/>
        <end position="274"/>
    </location>
</feature>
<comment type="subunit">
    <text evidence="8">Component of the gamma-tubulin ring complex (gTuRC) consisting of TUBGCP2, TUBGCP3, TUBGCP4, TUBGCP5 and TUBGCP6 and gamma-tubulin TUBG1 or TUBG2. TUBGCP2, TUBGCP3, TUBGCP4, TUBGCP5 and TUBGCP6 assemble in a 5:5:2:1:1 stoichiometry; each is associated with a gamma-tubulin, thereby arranging 14 gamma-tubulins in a helical manner. Gamma-tubulin at the first position is blocked by TUBGCP3 at the last position, allowing 13 protafilaments to grow into a microtubule. The gTuRC (via TUBGCP3 and TUBGCP6) interacts with ACTB and MZT1; the interactions form a luminal bridge that stabilizes the initial structure during complex assembly. The gTuRC (via TUBGCP2) interacts with MZT2A/MZT2B and CDK5RAP2 (via CM1 motif); the interactions play a role in gTuRC activation.</text>
</comment>
<proteinExistence type="inferred from homology"/>
<keyword evidence="3" id="KW-0963">Cytoplasm</keyword>
<evidence type="ECO:0000256" key="5">
    <source>
        <dbReference type="ARBA" id="ARBA00023212"/>
    </source>
</evidence>
<reference evidence="14 15" key="2">
    <citation type="journal article" date="2018" name="Annu Rev Anim Biosci">
        <title>Bat Biology, Genomes, and the Bat1K Project: To Generate Chromosome-Level Genomes for All Living Bat Species.</title>
        <authorList>
            <person name="Teeling E.C."/>
            <person name="Vernes S.C."/>
            <person name="Davalos L.M."/>
            <person name="Ray D.A."/>
            <person name="Gilbert M.T.P."/>
            <person name="Myers E."/>
        </authorList>
    </citation>
    <scope>NUCLEOTIDE SEQUENCE</scope>
</reference>
<reference evidence="14 15" key="1">
    <citation type="journal article" date="2015" name="Annu Rev Anim Biosci">
        <title>The Genome 10K Project: a way forward.</title>
        <authorList>
            <person name="Koepfli K.P."/>
            <person name="Paten B."/>
            <person name="O'Brien S.J."/>
            <person name="Koepfli K.P."/>
            <person name="Paten B."/>
            <person name="Antunes A."/>
            <person name="Belov K."/>
            <person name="Bustamante C."/>
            <person name="Castoe T.A."/>
            <person name="Clawson H."/>
            <person name="Crawford A.J."/>
            <person name="Diekhans M."/>
            <person name="Distel D."/>
            <person name="Durbin R."/>
            <person name="Earl D."/>
            <person name="Fujita M.K."/>
            <person name="Gamble T."/>
            <person name="Georges A."/>
            <person name="Gemmell N."/>
            <person name="Gilbert M.T."/>
            <person name="Graves J.M."/>
            <person name="Green R.E."/>
            <person name="Hickey G."/>
            <person name="Jarvis E.D."/>
            <person name="Johnson W."/>
            <person name="Komissarov A."/>
            <person name="Korf I."/>
            <person name="Kuhn R."/>
            <person name="Larkin D.M."/>
            <person name="Lewin H."/>
            <person name="Lopez J.V."/>
            <person name="Ma J."/>
            <person name="Marques-Bonet T."/>
            <person name="Miller W."/>
            <person name="Murphy R."/>
            <person name="Pevzner P."/>
            <person name="Shapiro B."/>
            <person name="Steiner C."/>
            <person name="Tamazian G."/>
            <person name="Venkatesh B."/>
            <person name="Wang J."/>
            <person name="Wayne R."/>
            <person name="Wiley E."/>
            <person name="Yang H."/>
            <person name="Zhang G."/>
            <person name="Haussler D."/>
            <person name="Ryder O."/>
            <person name="O'Brien S.J."/>
        </authorList>
    </citation>
    <scope>NUCLEOTIDE SEQUENCE</scope>
</reference>